<protein>
    <submittedName>
        <fullName evidence="1">Uncharacterized protein</fullName>
    </submittedName>
</protein>
<evidence type="ECO:0000313" key="2">
    <source>
        <dbReference type="Proteomes" id="UP000287746"/>
    </source>
</evidence>
<reference evidence="1 2" key="1">
    <citation type="submission" date="2018-07" db="EMBL/GenBank/DDBJ databases">
        <title>Genomic and Epidemiologic Investigation of an Indolent Hospital Outbreak.</title>
        <authorList>
            <person name="Johnson R.C."/>
            <person name="Deming C."/>
            <person name="Conlan S."/>
            <person name="Zellmer C.J."/>
            <person name="Michelin A.V."/>
            <person name="Lee-Lin S."/>
            <person name="Thomas P.J."/>
            <person name="Park M."/>
            <person name="Weingarten R.A."/>
            <person name="Less J."/>
            <person name="Dekker J.P."/>
            <person name="Frank K.M."/>
            <person name="Musser K.A."/>
            <person name="Mcquiston J.R."/>
            <person name="Henderson D.K."/>
            <person name="Lau A.F."/>
            <person name="Palmore T.N."/>
            <person name="Segre J.A."/>
        </authorList>
    </citation>
    <scope>NUCLEOTIDE SEQUENCE [LARGE SCALE GENOMIC DNA]</scope>
    <source>
        <strain evidence="1 2">SK-CDC1_0717</strain>
    </source>
</reference>
<proteinExistence type="predicted"/>
<gene>
    <name evidence="1" type="ORF">DAH66_05750</name>
</gene>
<sequence>MAEVPIAQVRAATRHLAELQTSLLALGVRVFGGRIDRFIIYTLAARVAGLSDSDASAMVPTSAHALAASLGRPYETIRRHVNALIEDGLCVRSGNRIHVTVEGLRRPRIAHLLRWSHDCFVRFVEDLAAAGEALPPPRIGAPYEMANGVRTGVDIMLAVLQTNRERHANWLDLVLFSTVIAANCRGNRVGDAFSRADRPVSSRAVARMIGVTPVTAHRHLSAMALTGQLVRIRSGFRVNGAWLAHPAAQAVGDASLQNVRRLLGGLAVQGFPFDQPARAYLAARPPFTPIR</sequence>
<dbReference type="Proteomes" id="UP000287746">
    <property type="component" value="Unassembled WGS sequence"/>
</dbReference>
<organism evidence="1 2">
    <name type="scientific">Sphingomonas koreensis</name>
    <dbReference type="NCBI Taxonomy" id="93064"/>
    <lineage>
        <taxon>Bacteria</taxon>
        <taxon>Pseudomonadati</taxon>
        <taxon>Pseudomonadota</taxon>
        <taxon>Alphaproteobacteria</taxon>
        <taxon>Sphingomonadales</taxon>
        <taxon>Sphingomonadaceae</taxon>
        <taxon>Sphingomonas</taxon>
    </lineage>
</organism>
<name>A0A430G5X1_9SPHN</name>
<comment type="caution">
    <text evidence="1">The sequence shown here is derived from an EMBL/GenBank/DDBJ whole genome shotgun (WGS) entry which is preliminary data.</text>
</comment>
<accession>A0A430G5X1</accession>
<dbReference type="SUPFAM" id="SSF46785">
    <property type="entry name" value="Winged helix' DNA-binding domain"/>
    <property type="match status" value="1"/>
</dbReference>
<dbReference type="InterPro" id="IPR036390">
    <property type="entry name" value="WH_DNA-bd_sf"/>
</dbReference>
<dbReference type="AlphaFoldDB" id="A0A430G5X1"/>
<dbReference type="EMBL" id="QQYZ01000004">
    <property type="protein sequence ID" value="RSY87974.1"/>
    <property type="molecule type" value="Genomic_DNA"/>
</dbReference>
<evidence type="ECO:0000313" key="1">
    <source>
        <dbReference type="EMBL" id="RSY87974.1"/>
    </source>
</evidence>